<evidence type="ECO:0000313" key="2">
    <source>
        <dbReference type="EMBL" id="KGM36107.1"/>
    </source>
</evidence>
<reference evidence="2 3" key="1">
    <citation type="submission" date="2014-01" db="EMBL/GenBank/DDBJ databases">
        <title>Genome sequence determination for a cystic fibrosis isolate, Inquilinus limosus.</title>
        <authorList>
            <person name="Pino M."/>
            <person name="Di Conza J."/>
            <person name="Gutkind G."/>
        </authorList>
    </citation>
    <scope>NUCLEOTIDE SEQUENCE [LARGE SCALE GENOMIC DNA]</scope>
    <source>
        <strain evidence="2 3">MP06</strain>
    </source>
</reference>
<dbReference type="PANTHER" id="PTHR32114:SF2">
    <property type="entry name" value="ABC TRANSPORTER ABCH.3"/>
    <property type="match status" value="1"/>
</dbReference>
<dbReference type="InterPro" id="IPR038729">
    <property type="entry name" value="Rad50/SbcC_AAA"/>
</dbReference>
<proteinExistence type="predicted"/>
<evidence type="ECO:0000259" key="1">
    <source>
        <dbReference type="Pfam" id="PF13476"/>
    </source>
</evidence>
<dbReference type="OrthoDB" id="975794at2"/>
<protein>
    <recommendedName>
        <fullName evidence="1">Rad50/SbcC-type AAA domain-containing protein</fullName>
    </recommendedName>
</protein>
<dbReference type="InterPro" id="IPR027417">
    <property type="entry name" value="P-loop_NTPase"/>
</dbReference>
<feature type="domain" description="Rad50/SbcC-type AAA" evidence="1">
    <location>
        <begin position="24"/>
        <end position="81"/>
    </location>
</feature>
<dbReference type="RefSeq" id="WP_034830421.1">
    <property type="nucleotide sequence ID" value="NZ_JANX01000001.1"/>
</dbReference>
<dbReference type="PANTHER" id="PTHR32114">
    <property type="entry name" value="ABC TRANSPORTER ABCH.3"/>
    <property type="match status" value="1"/>
</dbReference>
<accession>A0A0A0DGI7</accession>
<dbReference type="Gene3D" id="3.40.50.300">
    <property type="entry name" value="P-loop containing nucleotide triphosphate hydrolases"/>
    <property type="match status" value="2"/>
</dbReference>
<dbReference type="GO" id="GO:0016887">
    <property type="term" value="F:ATP hydrolysis activity"/>
    <property type="evidence" value="ECO:0007669"/>
    <property type="project" value="InterPro"/>
</dbReference>
<dbReference type="GO" id="GO:0006302">
    <property type="term" value="P:double-strand break repair"/>
    <property type="evidence" value="ECO:0007669"/>
    <property type="project" value="InterPro"/>
</dbReference>
<dbReference type="EMBL" id="JANX01000001">
    <property type="protein sequence ID" value="KGM36107.1"/>
    <property type="molecule type" value="Genomic_DNA"/>
</dbReference>
<dbReference type="Pfam" id="PF13476">
    <property type="entry name" value="AAA_23"/>
    <property type="match status" value="1"/>
</dbReference>
<dbReference type="SUPFAM" id="SSF52540">
    <property type="entry name" value="P-loop containing nucleoside triphosphate hydrolases"/>
    <property type="match status" value="1"/>
</dbReference>
<sequence length="657" mass="72659">MIKSLAFEVQFASTGRALKGAHTFAEGFTSISGQNEAGKSLRLEFIRFGLFGVDALRDGRSSYTKLSIELEFVIQDVDYKVLRTLANATLLKGSEVVAKSTSVVNAAIRKLFGYDLAVFDAAHCVKQGEVEALGNMGPTARRKMVDTTIGLNIFDDLIKWTADTGNALNREAEAMASSVPQPVEPVKPTGYRPAAELEAEIATLAQQQEKRRNAEAVIAANANLVEPVMPTTTVVETAAQLKKLQDQRQANIALKTKIETQLSMLKPLVKTAAELEVLDIELAAWLGWQQHKAWLEANPKPRHDRALLEKWLADHKTAEEHRHLLRQIEDLEGRGHHECPSCHHTWAIASDAIVELQDKVDALPPYSTPPLSVSEIQVELQRVAVWDKGCAFAEFSEVPEPEWLDQINDWKLGLKDEEFRKTLPTIPVIGPDLSAAYQERLRYEQDLVRFERDTATYGVAKARVGEAQAVVASTPVVDLEPLRQLLTEIRVYDAALAPYTQLKTRFDEVMVAIAAKETDAANYLAARDAIREMKIKVKQHLVPSLNAVASKLLTEMTNGARTTVEVDEEFEITIDGQPLHTLSGSGKAVANLAIRIGLGQVLTARIFPVLMGDEIDASMDADRATSTMACIRRLGTYLKEMLLVSHKQIEADNYITV</sequence>
<organism evidence="2 3">
    <name type="scientific">Inquilinus limosus MP06</name>
    <dbReference type="NCBI Taxonomy" id="1398085"/>
    <lineage>
        <taxon>Bacteria</taxon>
        <taxon>Pseudomonadati</taxon>
        <taxon>Pseudomonadota</taxon>
        <taxon>Alphaproteobacteria</taxon>
        <taxon>Rhodospirillales</taxon>
        <taxon>Rhodospirillaceae</taxon>
        <taxon>Inquilinus</taxon>
    </lineage>
</organism>
<name>A0A0A0DGI7_9PROT</name>
<dbReference type="AlphaFoldDB" id="A0A0A0DGI7"/>
<comment type="caution">
    <text evidence="2">The sequence shown here is derived from an EMBL/GenBank/DDBJ whole genome shotgun (WGS) entry which is preliminary data.</text>
</comment>
<evidence type="ECO:0000313" key="3">
    <source>
        <dbReference type="Proteomes" id="UP000029995"/>
    </source>
</evidence>
<dbReference type="Proteomes" id="UP000029995">
    <property type="component" value="Unassembled WGS sequence"/>
</dbReference>
<gene>
    <name evidence="2" type="ORF">P409_00200</name>
</gene>